<dbReference type="Proteomes" id="UP000199136">
    <property type="component" value="Unassembled WGS sequence"/>
</dbReference>
<sequence>MKKGYLLVGSIGLILLSYLGSMLFDYSFYAAVQWIAGALTIVAIILSGALTNGDRVRSNYATNQERTKTGIFTGWNILIFAIPFYLVMMYIELF</sequence>
<dbReference type="AlphaFoldDB" id="A0A1I5WLG7"/>
<evidence type="ECO:0000256" key="1">
    <source>
        <dbReference type="SAM" id="Phobius"/>
    </source>
</evidence>
<dbReference type="InterPro" id="IPR035167">
    <property type="entry name" value="DUF5316"/>
</dbReference>
<dbReference type="STRING" id="82801.SAMN04488506_0958"/>
<feature type="transmembrane region" description="Helical" evidence="1">
    <location>
        <begin position="71"/>
        <end position="91"/>
    </location>
</feature>
<evidence type="ECO:0000313" key="2">
    <source>
        <dbReference type="EMBL" id="SFQ20653.1"/>
    </source>
</evidence>
<keyword evidence="3" id="KW-1185">Reference proteome</keyword>
<evidence type="ECO:0000313" key="3">
    <source>
        <dbReference type="Proteomes" id="UP000199136"/>
    </source>
</evidence>
<feature type="transmembrane region" description="Helical" evidence="1">
    <location>
        <begin position="5"/>
        <end position="24"/>
    </location>
</feature>
<dbReference type="Pfam" id="PF17247">
    <property type="entry name" value="DUF5316"/>
    <property type="match status" value="1"/>
</dbReference>
<keyword evidence="1" id="KW-0472">Membrane</keyword>
<reference evidence="2 3" key="1">
    <citation type="submission" date="2016-10" db="EMBL/GenBank/DDBJ databases">
        <authorList>
            <person name="de Groot N.N."/>
        </authorList>
    </citation>
    <scope>NUCLEOTIDE SEQUENCE [LARGE SCALE GENOMIC DNA]</scope>
    <source>
        <strain evidence="2 3">DSM 20581</strain>
    </source>
</reference>
<keyword evidence="1" id="KW-1133">Transmembrane helix</keyword>
<organism evidence="2 3">
    <name type="scientific">Desemzia incerta</name>
    <dbReference type="NCBI Taxonomy" id="82801"/>
    <lineage>
        <taxon>Bacteria</taxon>
        <taxon>Bacillati</taxon>
        <taxon>Bacillota</taxon>
        <taxon>Bacilli</taxon>
        <taxon>Lactobacillales</taxon>
        <taxon>Carnobacteriaceae</taxon>
        <taxon>Desemzia</taxon>
    </lineage>
</organism>
<keyword evidence="1" id="KW-0812">Transmembrane</keyword>
<dbReference type="OrthoDB" id="2168041at2"/>
<name>A0A1I5WLG7_9LACT</name>
<accession>A0A1I5WLG7</accession>
<protein>
    <submittedName>
        <fullName evidence="2">Uncharacterized protein</fullName>
    </submittedName>
</protein>
<dbReference type="RefSeq" id="WP_092480011.1">
    <property type="nucleotide sequence ID" value="NZ_FOXW01000003.1"/>
</dbReference>
<proteinExistence type="predicted"/>
<feature type="transmembrane region" description="Helical" evidence="1">
    <location>
        <begin position="30"/>
        <end position="50"/>
    </location>
</feature>
<dbReference type="EMBL" id="FOXW01000003">
    <property type="protein sequence ID" value="SFQ20653.1"/>
    <property type="molecule type" value="Genomic_DNA"/>
</dbReference>
<gene>
    <name evidence="2" type="ORF">SAMN04488506_0958</name>
</gene>